<dbReference type="GO" id="GO:0008880">
    <property type="term" value="F:glucuronate isomerase activity"/>
    <property type="evidence" value="ECO:0007669"/>
    <property type="project" value="UniProtKB-EC"/>
</dbReference>
<dbReference type="STRING" id="1678840.ATC1_131217"/>
<protein>
    <recommendedName>
        <fullName evidence="5">Uronate isomerase</fullName>
        <ecNumber evidence="4">5.3.1.12</ecNumber>
    </recommendedName>
</protein>
<dbReference type="InterPro" id="IPR032466">
    <property type="entry name" value="Metal_Hydrolase"/>
</dbReference>
<dbReference type="GO" id="GO:0019698">
    <property type="term" value="P:D-galacturonate catabolic process"/>
    <property type="evidence" value="ECO:0007669"/>
    <property type="project" value="TreeGrafter"/>
</dbReference>
<gene>
    <name evidence="7" type="ORF">ATC1_131217</name>
</gene>
<evidence type="ECO:0000256" key="3">
    <source>
        <dbReference type="ARBA" id="ARBA00008397"/>
    </source>
</evidence>
<proteinExistence type="inferred from homology"/>
<dbReference type="PATRIC" id="fig|1678840.3.peg.2659"/>
<dbReference type="EMBL" id="DF968181">
    <property type="protein sequence ID" value="GAP41233.1"/>
    <property type="molecule type" value="Genomic_DNA"/>
</dbReference>
<evidence type="ECO:0000256" key="1">
    <source>
        <dbReference type="ARBA" id="ARBA00001165"/>
    </source>
</evidence>
<dbReference type="NCBIfam" id="NF002794">
    <property type="entry name" value="PRK02925.1"/>
    <property type="match status" value="1"/>
</dbReference>
<sequence>MSRKWILPEDRFFDPDDSQKKIALEIYHSVKDLPIVSPHGHVDPKLFSKDSEGFGTPADLLIIPDHYVFRLFYSQGLRLEDFGIPRRDGSKEEIEQDHRKIWQRFADNFHMLRTTASYSWLAYEFKFILGIDEIPDSDNAQEIYDDIYEKLKSPEFQPRNLFDRFQIEVLSTTDGAADSLSIHQEIKESGWKGNIIPAFRPDSVMNITSPNFKQEIDKLSNAAGIDIIDFKTYIRALESRRQFFKSMGAVSTDHAVVCPMTSELPEPELNRIFTNALKGESTEAEQAAFSGHMLNEMARMSCEDGMVMQLHPGVLRNHNHMIYDRFGADKGCDIPVTTEFTRNLQPLLSKFGNNPRFTLCLFTVDEYTYSRELAPLAGHYPAIRLGPPWWFNDSWNGMTRFFDSVTETAGLYNLSGFIDDTRAFPSIPARHDVWRRVVSNWLAKMVSRSFIDTQDALDLANMLVYRQPKSVYKLG</sequence>
<evidence type="ECO:0000256" key="4">
    <source>
        <dbReference type="ARBA" id="ARBA00012546"/>
    </source>
</evidence>
<dbReference type="UniPathway" id="UPA00246"/>
<dbReference type="RefSeq" id="WP_062282027.1">
    <property type="nucleotide sequence ID" value="NZ_DF968181.1"/>
</dbReference>
<dbReference type="AlphaFoldDB" id="A0A0S7BUK2"/>
<evidence type="ECO:0000256" key="6">
    <source>
        <dbReference type="ARBA" id="ARBA00023235"/>
    </source>
</evidence>
<keyword evidence="6 7" id="KW-0413">Isomerase</keyword>
<dbReference type="PANTHER" id="PTHR30068">
    <property type="entry name" value="URONATE ISOMERASE"/>
    <property type="match status" value="1"/>
</dbReference>
<evidence type="ECO:0000256" key="5">
    <source>
        <dbReference type="ARBA" id="ARBA00020555"/>
    </source>
</evidence>
<comment type="similarity">
    <text evidence="3">Belongs to the metallo-dependent hydrolases superfamily. Uronate isomerase family.</text>
</comment>
<evidence type="ECO:0000313" key="7">
    <source>
        <dbReference type="EMBL" id="GAP41233.1"/>
    </source>
</evidence>
<dbReference type="EC" id="5.3.1.12" evidence="4"/>
<name>A0A0S7BUK2_9CHLR</name>
<dbReference type="SUPFAM" id="SSF51556">
    <property type="entry name" value="Metallo-dependent hydrolases"/>
    <property type="match status" value="1"/>
</dbReference>
<dbReference type="OrthoDB" id="9766564at2"/>
<dbReference type="Proteomes" id="UP000053370">
    <property type="component" value="Unassembled WGS sequence"/>
</dbReference>
<reference evidence="7" key="1">
    <citation type="journal article" date="2015" name="Genome Announc.">
        <title>Draft Genome Sequence of Anaerolineae Strain TC1, a Novel Isolate from a Methanogenic Wastewater Treatment System.</title>
        <authorList>
            <person name="Matsuura N."/>
            <person name="Tourlousse D.M."/>
            <person name="Sun L."/>
            <person name="Toyonaga M."/>
            <person name="Kuroda K."/>
            <person name="Ohashi A."/>
            <person name="Cruz R."/>
            <person name="Yamaguchi T."/>
            <person name="Sekiguchi Y."/>
        </authorList>
    </citation>
    <scope>NUCLEOTIDE SEQUENCE [LARGE SCALE GENOMIC DNA]</scope>
    <source>
        <strain evidence="7">TC1</strain>
    </source>
</reference>
<accession>A0A0S7BUK2</accession>
<comment type="catalytic activity">
    <reaction evidence="1">
        <text>D-glucuronate = D-fructuronate</text>
        <dbReference type="Rhea" id="RHEA:13049"/>
        <dbReference type="ChEBI" id="CHEBI:58720"/>
        <dbReference type="ChEBI" id="CHEBI:59863"/>
        <dbReference type="EC" id="5.3.1.12"/>
    </reaction>
</comment>
<dbReference type="Gene3D" id="3.20.20.140">
    <property type="entry name" value="Metal-dependent hydrolases"/>
    <property type="match status" value="1"/>
</dbReference>
<evidence type="ECO:0000313" key="8">
    <source>
        <dbReference type="Proteomes" id="UP000053370"/>
    </source>
</evidence>
<comment type="pathway">
    <text evidence="2">Carbohydrate metabolism; pentose and glucuronate interconversion.</text>
</comment>
<evidence type="ECO:0000256" key="2">
    <source>
        <dbReference type="ARBA" id="ARBA00004892"/>
    </source>
</evidence>
<keyword evidence="8" id="KW-1185">Reference proteome</keyword>
<dbReference type="Pfam" id="PF02614">
    <property type="entry name" value="UxaC"/>
    <property type="match status" value="1"/>
</dbReference>
<dbReference type="InterPro" id="IPR003766">
    <property type="entry name" value="Uronate_isomerase"/>
</dbReference>
<dbReference type="Gene3D" id="1.10.2020.10">
    <property type="entry name" value="uronate isomerase, domain 2, chain A"/>
    <property type="match status" value="1"/>
</dbReference>
<dbReference type="PANTHER" id="PTHR30068:SF4">
    <property type="entry name" value="URONATE ISOMERASE"/>
    <property type="match status" value="1"/>
</dbReference>
<dbReference type="GO" id="GO:0042840">
    <property type="term" value="P:D-glucuronate catabolic process"/>
    <property type="evidence" value="ECO:0007669"/>
    <property type="project" value="TreeGrafter"/>
</dbReference>
<organism evidence="7">
    <name type="scientific">Flexilinea flocculi</name>
    <dbReference type="NCBI Taxonomy" id="1678840"/>
    <lineage>
        <taxon>Bacteria</taxon>
        <taxon>Bacillati</taxon>
        <taxon>Chloroflexota</taxon>
        <taxon>Anaerolineae</taxon>
        <taxon>Anaerolineales</taxon>
        <taxon>Anaerolineaceae</taxon>
        <taxon>Flexilinea</taxon>
    </lineage>
</organism>